<organism evidence="1 2">
    <name type="scientific">Staphylococcus succinus</name>
    <dbReference type="NCBI Taxonomy" id="61015"/>
    <lineage>
        <taxon>Bacteria</taxon>
        <taxon>Bacillati</taxon>
        <taxon>Bacillota</taxon>
        <taxon>Bacilli</taxon>
        <taxon>Bacillales</taxon>
        <taxon>Staphylococcaceae</taxon>
        <taxon>Staphylococcus</taxon>
    </lineage>
</organism>
<dbReference type="AlphaFoldDB" id="A0A9Q6HPH2"/>
<dbReference type="Proteomes" id="UP000241960">
    <property type="component" value="Unassembled WGS sequence"/>
</dbReference>
<evidence type="ECO:0000313" key="1">
    <source>
        <dbReference type="EMBL" id="PTI76377.1"/>
    </source>
</evidence>
<dbReference type="PANTHER" id="PTHR34822">
    <property type="entry name" value="GRPB DOMAIN PROTEIN (AFU_ORTHOLOGUE AFUA_1G01530)"/>
    <property type="match status" value="1"/>
</dbReference>
<dbReference type="PANTHER" id="PTHR34822:SF1">
    <property type="entry name" value="GRPB FAMILY PROTEIN"/>
    <property type="match status" value="1"/>
</dbReference>
<sequence>MEIEIHNPHHEWQQVFEIEKIKLEKLFEKEMLSIHHIGSTAVPGLKAKPIIDILLVVENIEKVNKFNKRIEGLGYEALGENGIKGRRFFIKGEKPRTHHIHVFQKDNSLDINRHLAVRNYLIYHHDVANEYGKLKVKLAQQFPNDRTGYCNGKDHFLKQLEQKALAWNLKR</sequence>
<dbReference type="SUPFAM" id="SSF81301">
    <property type="entry name" value="Nucleotidyltransferase"/>
    <property type="match status" value="1"/>
</dbReference>
<name>A0A9Q6HPH2_9STAP</name>
<evidence type="ECO:0000313" key="2">
    <source>
        <dbReference type="Proteomes" id="UP000241960"/>
    </source>
</evidence>
<dbReference type="EMBL" id="PZFQ01000011">
    <property type="protein sequence ID" value="PTI76377.1"/>
    <property type="molecule type" value="Genomic_DNA"/>
</dbReference>
<protein>
    <recommendedName>
        <fullName evidence="3">GrpB family protein</fullName>
    </recommendedName>
</protein>
<dbReference type="RefSeq" id="WP_107544943.1">
    <property type="nucleotide sequence ID" value="NZ_JAMWUX010000003.1"/>
</dbReference>
<dbReference type="InterPro" id="IPR043519">
    <property type="entry name" value="NT_sf"/>
</dbReference>
<reference evidence="1 2" key="1">
    <citation type="journal article" date="2016" name="Front. Microbiol.">
        <title>Comprehensive Phylogenetic Analysis of Bovine Non-aureus Staphylococci Species Based on Whole-Genome Sequencing.</title>
        <authorList>
            <person name="Naushad S."/>
            <person name="Barkema H.W."/>
            <person name="Luby C."/>
            <person name="Condas L.A."/>
            <person name="Nobrega D.B."/>
            <person name="Carson D.A."/>
            <person name="De Buck J."/>
        </authorList>
    </citation>
    <scope>NUCLEOTIDE SEQUENCE [LARGE SCALE GENOMIC DNA]</scope>
    <source>
        <strain evidence="1 2">SNUC 1231</strain>
    </source>
</reference>
<dbReference type="InterPro" id="IPR007344">
    <property type="entry name" value="GrpB/CoaE"/>
</dbReference>
<dbReference type="Pfam" id="PF04229">
    <property type="entry name" value="GrpB"/>
    <property type="match status" value="1"/>
</dbReference>
<accession>A0A9Q6HPH2</accession>
<evidence type="ECO:0008006" key="3">
    <source>
        <dbReference type="Google" id="ProtNLM"/>
    </source>
</evidence>
<comment type="caution">
    <text evidence="1">The sequence shown here is derived from an EMBL/GenBank/DDBJ whole genome shotgun (WGS) entry which is preliminary data.</text>
</comment>
<dbReference type="Gene3D" id="3.30.460.10">
    <property type="entry name" value="Beta Polymerase, domain 2"/>
    <property type="match status" value="1"/>
</dbReference>
<proteinExistence type="predicted"/>
<gene>
    <name evidence="1" type="ORF">BU058_04595</name>
</gene>